<keyword evidence="3" id="KW-1185">Reference proteome</keyword>
<evidence type="ECO:0000259" key="1">
    <source>
        <dbReference type="Pfam" id="PF07238"/>
    </source>
</evidence>
<dbReference type="Pfam" id="PF07238">
    <property type="entry name" value="PilZ"/>
    <property type="match status" value="1"/>
</dbReference>
<dbReference type="RefSeq" id="WP_042629132.1">
    <property type="nucleotide sequence ID" value="NZ_BSTO01000008.1"/>
</dbReference>
<evidence type="ECO:0000313" key="2">
    <source>
        <dbReference type="EMBL" id="AJK50945.1"/>
    </source>
</evidence>
<accession>A0A0B6SCD8</accession>
<dbReference type="GO" id="GO:0035438">
    <property type="term" value="F:cyclic-di-GMP binding"/>
    <property type="evidence" value="ECO:0007669"/>
    <property type="project" value="InterPro"/>
</dbReference>
<dbReference type="AlphaFoldDB" id="A0A0B6SCD8"/>
<feature type="domain" description="PilZ" evidence="1">
    <location>
        <begin position="173"/>
        <end position="282"/>
    </location>
</feature>
<dbReference type="InterPro" id="IPR009875">
    <property type="entry name" value="PilZ_domain"/>
</dbReference>
<reference evidence="3" key="1">
    <citation type="submission" date="2011-03" db="EMBL/GenBank/DDBJ databases">
        <authorList>
            <person name="Voget S."/>
            <person name="Streit W.R."/>
            <person name="Jaeger K.E."/>
            <person name="Daniel R."/>
        </authorList>
    </citation>
    <scope>NUCLEOTIDE SEQUENCE [LARGE SCALE GENOMIC DNA]</scope>
    <source>
        <strain evidence="3">PG1</strain>
    </source>
</reference>
<dbReference type="EMBL" id="CP002581">
    <property type="protein sequence ID" value="AJK50945.1"/>
    <property type="molecule type" value="Genomic_DNA"/>
</dbReference>
<sequence length="288" mass="30931">MPDFRAVMSLDATDMPVGVPLPWPIFDAGGAPLMPAGAVLDEADVAFLLDRFVPVRDPVAGEDGAPPAPQADGRGLAPRLVLPRDATVGIRRRSAPTRQLLRFRLIGEHPDGPLFVRPLARTVELVPGEAIEAMAVGRAAVYWFTAGVEAVMSEPATCVILSTPANLKRVRERRDTRVPVRLAARYRTVDGERGLGVVHDVSPSGLSIMVGRALAATGETLHVELPCPRAGGTGEIREVRQLNVAGAVRQVREQPDAAGWLHHLAFESMGDDDMARLKAALFDWSARA</sequence>
<dbReference type="HOGENOM" id="CLU_073573_0_0_4"/>
<proteinExistence type="predicted"/>
<dbReference type="KEGG" id="bgp:BGL_2c28910"/>
<name>A0A0B6SCD8_BURPL</name>
<organism evidence="2 3">
    <name type="scientific">Burkholderia plantarii</name>
    <dbReference type="NCBI Taxonomy" id="41899"/>
    <lineage>
        <taxon>Bacteria</taxon>
        <taxon>Pseudomonadati</taxon>
        <taxon>Pseudomonadota</taxon>
        <taxon>Betaproteobacteria</taxon>
        <taxon>Burkholderiales</taxon>
        <taxon>Burkholderiaceae</taxon>
        <taxon>Burkholderia</taxon>
    </lineage>
</organism>
<dbReference type="Gene3D" id="2.40.10.220">
    <property type="entry name" value="predicted glycosyltransferase like domains"/>
    <property type="match status" value="1"/>
</dbReference>
<evidence type="ECO:0000313" key="3">
    <source>
        <dbReference type="Proteomes" id="UP000031838"/>
    </source>
</evidence>
<dbReference type="KEGG" id="bpla:bpln_2g28930"/>
<protein>
    <submittedName>
        <fullName evidence="2">Putative type IV pilus assembly PilZ</fullName>
    </submittedName>
</protein>
<reference evidence="2 3" key="2">
    <citation type="journal article" date="2016" name="Appl. Microbiol. Biotechnol.">
        <title>Mutations improving production and secretion of extracellular lipase by Burkholderia glumae PG1.</title>
        <authorList>
            <person name="Knapp A."/>
            <person name="Voget S."/>
            <person name="Gao R."/>
            <person name="Zaburannyi N."/>
            <person name="Krysciak D."/>
            <person name="Breuer M."/>
            <person name="Hauer B."/>
            <person name="Streit W.R."/>
            <person name="Muller R."/>
            <person name="Daniel R."/>
            <person name="Jaeger K.E."/>
        </authorList>
    </citation>
    <scope>NUCLEOTIDE SEQUENCE [LARGE SCALE GENOMIC DNA]</scope>
    <source>
        <strain evidence="2 3">PG1</strain>
    </source>
</reference>
<gene>
    <name evidence="2" type="ORF">BGL_2c28910</name>
</gene>
<dbReference type="Proteomes" id="UP000031838">
    <property type="component" value="Chromosome 2"/>
</dbReference>